<name>A0A4S3B4C3_9ENTE</name>
<proteinExistence type="predicted"/>
<dbReference type="Pfam" id="PF13731">
    <property type="entry name" value="WxL"/>
    <property type="match status" value="1"/>
</dbReference>
<sequence length="222" mass="24796">MMFTYKHNATRLLISLSFIFSSLVFLFPDVSDAAGQTSKAEFELIEIPEGGDGFELKANEMFFESREIQKTGNNNTKQSNILNLEVNNFSGRDNQWIVSVSLGDFIGQKTGKKLVYAKIIFMPTLVKPVSQFDPDIIDQIKPQTLKVEMTPNSAEQELFRTKTRVTGEGGYGHWQATYGTPEKVGNDEARPVTLIYGAGNLADTYISTITYTLKETPTITDI</sequence>
<dbReference type="EMBL" id="SDGV01000019">
    <property type="protein sequence ID" value="THB60650.1"/>
    <property type="molecule type" value="Genomic_DNA"/>
</dbReference>
<evidence type="ECO:0000313" key="3">
    <source>
        <dbReference type="EMBL" id="THB60650.1"/>
    </source>
</evidence>
<comment type="caution">
    <text evidence="3">The sequence shown here is derived from an EMBL/GenBank/DDBJ whole genome shotgun (WGS) entry which is preliminary data.</text>
</comment>
<keyword evidence="1" id="KW-0732">Signal</keyword>
<feature type="signal peptide" evidence="1">
    <location>
        <begin position="1"/>
        <end position="33"/>
    </location>
</feature>
<evidence type="ECO:0000259" key="2">
    <source>
        <dbReference type="Pfam" id="PF13731"/>
    </source>
</evidence>
<feature type="domain" description="WxL" evidence="2">
    <location>
        <begin position="68"/>
        <end position="217"/>
    </location>
</feature>
<gene>
    <name evidence="3" type="ORF">ESZ54_09290</name>
</gene>
<dbReference type="InterPro" id="IPR027994">
    <property type="entry name" value="WxL_dom"/>
</dbReference>
<protein>
    <recommendedName>
        <fullName evidence="2">WxL domain-containing protein</fullName>
    </recommendedName>
</protein>
<evidence type="ECO:0000313" key="4">
    <source>
        <dbReference type="Proteomes" id="UP000310506"/>
    </source>
</evidence>
<keyword evidence="4" id="KW-1185">Reference proteome</keyword>
<reference evidence="3 4" key="1">
    <citation type="submission" date="2019-01" db="EMBL/GenBank/DDBJ databases">
        <title>Vagococcus silagei sp. nov. isolated from brewer's grain.</title>
        <authorList>
            <person name="Guu J.-R."/>
        </authorList>
    </citation>
    <scope>NUCLEOTIDE SEQUENCE [LARGE SCALE GENOMIC DNA]</scope>
    <source>
        <strain evidence="3 4">2B-2</strain>
    </source>
</reference>
<evidence type="ECO:0000256" key="1">
    <source>
        <dbReference type="SAM" id="SignalP"/>
    </source>
</evidence>
<dbReference type="Proteomes" id="UP000310506">
    <property type="component" value="Unassembled WGS sequence"/>
</dbReference>
<organism evidence="3 4">
    <name type="scientific">Vagococcus silagei</name>
    <dbReference type="NCBI Taxonomy" id="2508885"/>
    <lineage>
        <taxon>Bacteria</taxon>
        <taxon>Bacillati</taxon>
        <taxon>Bacillota</taxon>
        <taxon>Bacilli</taxon>
        <taxon>Lactobacillales</taxon>
        <taxon>Enterococcaceae</taxon>
        <taxon>Vagococcus</taxon>
    </lineage>
</organism>
<accession>A0A4S3B4C3</accession>
<dbReference type="AlphaFoldDB" id="A0A4S3B4C3"/>
<feature type="chain" id="PRO_5020779262" description="WxL domain-containing protein" evidence="1">
    <location>
        <begin position="34"/>
        <end position="222"/>
    </location>
</feature>